<dbReference type="Gene3D" id="3.30.565.10">
    <property type="entry name" value="Histidine kinase-like ATPase, C-terminal domain"/>
    <property type="match status" value="1"/>
</dbReference>
<feature type="compositionally biased region" description="Low complexity" evidence="3">
    <location>
        <begin position="788"/>
        <end position="798"/>
    </location>
</feature>
<feature type="compositionally biased region" description="Polar residues" evidence="3">
    <location>
        <begin position="724"/>
        <end position="733"/>
    </location>
</feature>
<dbReference type="InterPro" id="IPR038973">
    <property type="entry name" value="MutL/Mlh/Pms-like"/>
</dbReference>
<dbReference type="InterPro" id="IPR020568">
    <property type="entry name" value="Ribosomal_Su5_D2-typ_SF"/>
</dbReference>
<dbReference type="InterPro" id="IPR014721">
    <property type="entry name" value="Ribsml_uS5_D2-typ_fold_subgr"/>
</dbReference>
<comment type="similarity">
    <text evidence="1">Belongs to the DNA mismatch repair MutL/HexB family.</text>
</comment>
<dbReference type="CDD" id="cd03484">
    <property type="entry name" value="MutL_Trans_hPMS_2_like"/>
    <property type="match status" value="1"/>
</dbReference>
<dbReference type="GO" id="GO:0006298">
    <property type="term" value="P:mismatch repair"/>
    <property type="evidence" value="ECO:0007669"/>
    <property type="project" value="InterPro"/>
</dbReference>
<feature type="region of interest" description="Disordered" evidence="3">
    <location>
        <begin position="833"/>
        <end position="862"/>
    </location>
</feature>
<dbReference type="InterPro" id="IPR036890">
    <property type="entry name" value="HATPase_C_sf"/>
</dbReference>
<dbReference type="Pfam" id="PF01119">
    <property type="entry name" value="DNA_mis_repair"/>
    <property type="match status" value="1"/>
</dbReference>
<feature type="domain" description="DNA mismatch repair protein S5" evidence="4">
    <location>
        <begin position="243"/>
        <end position="383"/>
    </location>
</feature>
<dbReference type="GO" id="GO:0005524">
    <property type="term" value="F:ATP binding"/>
    <property type="evidence" value="ECO:0007669"/>
    <property type="project" value="InterPro"/>
</dbReference>
<evidence type="ECO:0000256" key="3">
    <source>
        <dbReference type="SAM" id="MobiDB-lite"/>
    </source>
</evidence>
<proteinExistence type="inferred from homology"/>
<gene>
    <name evidence="5" type="ORF">JR316_012545</name>
</gene>
<sequence>MSNSSGIKPIDKTSIHRITSGQVVVDLQTAVKELLENSIDAGSTNVGKMHHEFTMAALSELPDPEIRFKNYGLTSVEVIDNGSGIKEEDHDSIALKHHTSKLETFSDLTTVRTFGFRGEALSSLCALSEEMTVCTATSATAPRGVTLTMDTGGRVKAKSKVARTQGTAISMTNLFKPLPVRRKEFERNVKREFGKALSLLNAYALGPCAEAPGVRLTVSNQPDKGSKSVQIRTLGESSRRASVTALWGPRALENIADLNLKFEVDRERANVKRLHSQALDAEPISVRVEGLISKFALGCGRTGTDRQFFYINGRPCNLNKIQKAFNEVYRSFNATQNPFILANFLIPTDSYDVNVSPDKRTILLHSEGSLITALKTALEECYSSGRSTYAVGGGATQGPSTKSIQTLLTTQPTRQEKILRERFKRKDLSDELDDSQNSSRPVSPAQEDDLVEMASNTQKSVAEDNDDLVSGDSKDTPDDTMDVDDEPVIIDSSQTKWGRQMCISTTRSNTLSPPRPRPDPTDLDPLHSISPSTGVDRRLTSSPRILTLPKAQHEEPTTDSDDGVGSGSIRARKKRKSDRGPITSVRAESLYDEEKDERRADDEDNPNASGDDDHRAGSSTANKGSRGGYKAGSKIKISGSARKPGVSASQTLLSQLAGFARTGSRISSSASQATAASISEEVDEDEGRQEDEDEVEDVDENNDESSKLEDEVDELENDHHSGQEAVSHTTIRVNKTGPILKEKISSNRDAAVNQLVDLTIDKEDAEQADDDVDEEENSVSVLTQVLQSTSTTPSTISTKDMPSHPEVIKTDNYGRDIFMKINVDKIKRVWSHKLGQDQPQGSSSNDVGSEAVPTSVPADAGIANADDDAKAADALARVIEKQDFATMDIIGQFNLGFIIVRRQKQPTMEGGSQPLQIAD</sequence>
<dbReference type="InterPro" id="IPR002099">
    <property type="entry name" value="MutL/Mlh/PMS"/>
</dbReference>
<dbReference type="GO" id="GO:0030983">
    <property type="term" value="F:mismatched DNA binding"/>
    <property type="evidence" value="ECO:0007669"/>
    <property type="project" value="InterPro"/>
</dbReference>
<protein>
    <recommendedName>
        <fullName evidence="4">DNA mismatch repair protein S5 domain-containing protein</fullName>
    </recommendedName>
</protein>
<evidence type="ECO:0000256" key="1">
    <source>
        <dbReference type="ARBA" id="ARBA00006082"/>
    </source>
</evidence>
<evidence type="ECO:0000313" key="5">
    <source>
        <dbReference type="EMBL" id="KAG5162660.1"/>
    </source>
</evidence>
<dbReference type="Pfam" id="PF13589">
    <property type="entry name" value="HATPase_c_3"/>
    <property type="match status" value="1"/>
</dbReference>
<accession>A0A8H7XN76</accession>
<dbReference type="CDD" id="cd16926">
    <property type="entry name" value="HATPase_MutL-MLH-PMS-like"/>
    <property type="match status" value="1"/>
</dbReference>
<feature type="compositionally biased region" description="Polar residues" evidence="3">
    <location>
        <begin position="491"/>
        <end position="509"/>
    </location>
</feature>
<dbReference type="AlphaFoldDB" id="A0A8H7XN76"/>
<comment type="caution">
    <text evidence="5">The sequence shown here is derived from an EMBL/GenBank/DDBJ whole genome shotgun (WGS) entry which is preliminary data.</text>
</comment>
<dbReference type="PANTHER" id="PTHR10073">
    <property type="entry name" value="DNA MISMATCH REPAIR PROTEIN MLH, PMS, MUTL"/>
    <property type="match status" value="1"/>
</dbReference>
<feature type="compositionally biased region" description="Acidic residues" evidence="3">
    <location>
        <begin position="680"/>
        <end position="703"/>
    </location>
</feature>
<dbReference type="GO" id="GO:0140664">
    <property type="term" value="F:ATP-dependent DNA damage sensor activity"/>
    <property type="evidence" value="ECO:0007669"/>
    <property type="project" value="InterPro"/>
</dbReference>
<dbReference type="EMBL" id="JAFIQS010000018">
    <property type="protein sequence ID" value="KAG5162660.1"/>
    <property type="molecule type" value="Genomic_DNA"/>
</dbReference>
<feature type="region of interest" description="Disordered" evidence="3">
    <location>
        <begin position="660"/>
        <end position="733"/>
    </location>
</feature>
<reference evidence="5" key="1">
    <citation type="submission" date="2021-02" db="EMBL/GenBank/DDBJ databases">
        <title>Psilocybe cubensis genome.</title>
        <authorList>
            <person name="Mckernan K.J."/>
            <person name="Crawford S."/>
            <person name="Trippe A."/>
            <person name="Kane L.T."/>
            <person name="Mclaughlin S."/>
        </authorList>
    </citation>
    <scope>NUCLEOTIDE SEQUENCE [LARGE SCALE GENOMIC DNA]</scope>
    <source>
        <strain evidence="5">MGC-MH-2018</strain>
    </source>
</reference>
<dbReference type="Gene3D" id="3.30.230.10">
    <property type="match status" value="1"/>
</dbReference>
<dbReference type="GO" id="GO:0032389">
    <property type="term" value="C:MutLalpha complex"/>
    <property type="evidence" value="ECO:0007669"/>
    <property type="project" value="TreeGrafter"/>
</dbReference>
<dbReference type="GO" id="GO:0061982">
    <property type="term" value="P:meiosis I cell cycle process"/>
    <property type="evidence" value="ECO:0007669"/>
    <property type="project" value="UniProtKB-ARBA"/>
</dbReference>
<organism evidence="5">
    <name type="scientific">Psilocybe cubensis</name>
    <name type="common">Psychedelic mushroom</name>
    <name type="synonym">Stropharia cubensis</name>
    <dbReference type="NCBI Taxonomy" id="181762"/>
    <lineage>
        <taxon>Eukaryota</taxon>
        <taxon>Fungi</taxon>
        <taxon>Dikarya</taxon>
        <taxon>Basidiomycota</taxon>
        <taxon>Agaricomycotina</taxon>
        <taxon>Agaricomycetes</taxon>
        <taxon>Agaricomycetidae</taxon>
        <taxon>Agaricales</taxon>
        <taxon>Agaricineae</taxon>
        <taxon>Strophariaceae</taxon>
        <taxon>Psilocybe</taxon>
    </lineage>
</organism>
<dbReference type="InterPro" id="IPR013507">
    <property type="entry name" value="DNA_mismatch_S5_2-like"/>
</dbReference>
<dbReference type="SUPFAM" id="SSF55874">
    <property type="entry name" value="ATPase domain of HSP90 chaperone/DNA topoisomerase II/histidine kinase"/>
    <property type="match status" value="1"/>
</dbReference>
<dbReference type="FunFam" id="3.30.565.10:FF:000014">
    <property type="entry name" value="Mismatch repair endonuclease pms1, putative"/>
    <property type="match status" value="1"/>
</dbReference>
<feature type="region of interest" description="Disordered" evidence="3">
    <location>
        <begin position="422"/>
        <end position="648"/>
    </location>
</feature>
<feature type="compositionally biased region" description="Low complexity" evidence="3">
    <location>
        <begin position="660"/>
        <end position="679"/>
    </location>
</feature>
<evidence type="ECO:0000256" key="2">
    <source>
        <dbReference type="ARBA" id="ARBA00022763"/>
    </source>
</evidence>
<feature type="region of interest" description="Disordered" evidence="3">
    <location>
        <begin position="786"/>
        <end position="809"/>
    </location>
</feature>
<dbReference type="NCBIfam" id="TIGR00585">
    <property type="entry name" value="mutl"/>
    <property type="match status" value="1"/>
</dbReference>
<feature type="compositionally biased region" description="Polar residues" evidence="3">
    <location>
        <begin position="837"/>
        <end position="847"/>
    </location>
</feature>
<dbReference type="SUPFAM" id="SSF54211">
    <property type="entry name" value="Ribosomal protein S5 domain 2-like"/>
    <property type="match status" value="1"/>
</dbReference>
<dbReference type="PANTHER" id="PTHR10073:SF52">
    <property type="entry name" value="MISMATCH REPAIR ENDONUCLEASE PMS2"/>
    <property type="match status" value="1"/>
</dbReference>
<evidence type="ECO:0000259" key="4">
    <source>
        <dbReference type="SMART" id="SM01340"/>
    </source>
</evidence>
<dbReference type="SMART" id="SM01340">
    <property type="entry name" value="DNA_mis_repair"/>
    <property type="match status" value="1"/>
</dbReference>
<dbReference type="GO" id="GO:0016887">
    <property type="term" value="F:ATP hydrolysis activity"/>
    <property type="evidence" value="ECO:0007669"/>
    <property type="project" value="InterPro"/>
</dbReference>
<keyword evidence="2" id="KW-0227">DNA damage</keyword>
<dbReference type="PROSITE" id="PS00058">
    <property type="entry name" value="DNA_MISMATCH_REPAIR_1"/>
    <property type="match status" value="1"/>
</dbReference>
<name>A0A8H7XN76_PSICU</name>
<dbReference type="InterPro" id="IPR014762">
    <property type="entry name" value="DNA_mismatch_repair_CS"/>
</dbReference>
<feature type="compositionally biased region" description="Acidic residues" evidence="3">
    <location>
        <begin position="478"/>
        <end position="488"/>
    </location>
</feature>